<dbReference type="Gene3D" id="3.40.50.2300">
    <property type="match status" value="1"/>
</dbReference>
<dbReference type="SUPFAM" id="SSF46894">
    <property type="entry name" value="C-terminal effector domain of the bipartite response regulators"/>
    <property type="match status" value="1"/>
</dbReference>
<dbReference type="PANTHER" id="PTHR48111:SF40">
    <property type="entry name" value="PHOSPHATE REGULON TRANSCRIPTIONAL REGULATORY PROTEIN PHOB"/>
    <property type="match status" value="1"/>
</dbReference>
<evidence type="ECO:0000259" key="7">
    <source>
        <dbReference type="PROSITE" id="PS51755"/>
    </source>
</evidence>
<evidence type="ECO:0000256" key="4">
    <source>
        <dbReference type="PROSITE-ProRule" id="PRU00169"/>
    </source>
</evidence>
<accession>A0A149RJN9</accession>
<dbReference type="PATRIC" id="fig|178901.13.peg.2429"/>
<dbReference type="GO" id="GO:0000976">
    <property type="term" value="F:transcription cis-regulatory region binding"/>
    <property type="evidence" value="ECO:0007669"/>
    <property type="project" value="TreeGrafter"/>
</dbReference>
<organism evidence="8 9">
    <name type="scientific">Acetobacter malorum</name>
    <dbReference type="NCBI Taxonomy" id="178901"/>
    <lineage>
        <taxon>Bacteria</taxon>
        <taxon>Pseudomonadati</taxon>
        <taxon>Pseudomonadota</taxon>
        <taxon>Alphaproteobacteria</taxon>
        <taxon>Acetobacterales</taxon>
        <taxon>Acetobacteraceae</taxon>
        <taxon>Acetobacter</taxon>
    </lineage>
</organism>
<dbReference type="AlphaFoldDB" id="A0A149RJN9"/>
<feature type="domain" description="Response regulatory" evidence="6">
    <location>
        <begin position="6"/>
        <end position="123"/>
    </location>
</feature>
<protein>
    <submittedName>
        <fullName evidence="8">Transcriptional regulator</fullName>
    </submittedName>
</protein>
<dbReference type="PROSITE" id="PS51755">
    <property type="entry name" value="OMPR_PHOB"/>
    <property type="match status" value="1"/>
</dbReference>
<dbReference type="GO" id="GO:0000156">
    <property type="term" value="F:phosphorelay response regulator activity"/>
    <property type="evidence" value="ECO:0007669"/>
    <property type="project" value="TreeGrafter"/>
</dbReference>
<dbReference type="GO" id="GO:0006355">
    <property type="term" value="P:regulation of DNA-templated transcription"/>
    <property type="evidence" value="ECO:0007669"/>
    <property type="project" value="InterPro"/>
</dbReference>
<sequence>MTGARPILVVDDDRILRQTLVEQLQLEGEFTVQEAASLAEAREKLKAPDSRFDALLLDVSLPDGDGRDFCAELRKDGLRMPIIMLTGSDDEADIVRGLDAGANDYVAKPFRIAELLARLRAQMRLFENSEDAVFSIGPYTFRPSAKLLQEPLKNRRIRLTEKETVILKFLYRAGTRPVPRQVLLNEVWGYNAAVTTHTLETHIYRLRQKIEPDPANASLLITEGGGYRLNPEVAAVPAH</sequence>
<dbReference type="GO" id="GO:0005829">
    <property type="term" value="C:cytosol"/>
    <property type="evidence" value="ECO:0007669"/>
    <property type="project" value="TreeGrafter"/>
</dbReference>
<keyword evidence="1 4" id="KW-0597">Phosphoprotein</keyword>
<dbReference type="PANTHER" id="PTHR48111">
    <property type="entry name" value="REGULATOR OF RPOS"/>
    <property type="match status" value="1"/>
</dbReference>
<dbReference type="InterPro" id="IPR001789">
    <property type="entry name" value="Sig_transdc_resp-reg_receiver"/>
</dbReference>
<dbReference type="Pfam" id="PF00486">
    <property type="entry name" value="Trans_reg_C"/>
    <property type="match status" value="1"/>
</dbReference>
<evidence type="ECO:0000313" key="9">
    <source>
        <dbReference type="Proteomes" id="UP000075526"/>
    </source>
</evidence>
<feature type="modified residue" description="4-aspartylphosphate" evidence="4">
    <location>
        <position position="58"/>
    </location>
</feature>
<dbReference type="GO" id="GO:0032993">
    <property type="term" value="C:protein-DNA complex"/>
    <property type="evidence" value="ECO:0007669"/>
    <property type="project" value="TreeGrafter"/>
</dbReference>
<dbReference type="Proteomes" id="UP000075526">
    <property type="component" value="Unassembled WGS sequence"/>
</dbReference>
<evidence type="ECO:0000256" key="1">
    <source>
        <dbReference type="ARBA" id="ARBA00022553"/>
    </source>
</evidence>
<keyword evidence="3 5" id="KW-0238">DNA-binding</keyword>
<dbReference type="Gene3D" id="6.10.250.690">
    <property type="match status" value="1"/>
</dbReference>
<dbReference type="SMART" id="SM00448">
    <property type="entry name" value="REC"/>
    <property type="match status" value="1"/>
</dbReference>
<dbReference type="RefSeq" id="WP_061509032.1">
    <property type="nucleotide sequence ID" value="NZ_LHZF01000175.1"/>
</dbReference>
<comment type="caution">
    <text evidence="8">The sequence shown here is derived from an EMBL/GenBank/DDBJ whole genome shotgun (WGS) entry which is preliminary data.</text>
</comment>
<evidence type="ECO:0000259" key="6">
    <source>
        <dbReference type="PROSITE" id="PS50110"/>
    </source>
</evidence>
<feature type="DNA-binding region" description="OmpR/PhoB-type" evidence="5">
    <location>
        <begin position="131"/>
        <end position="231"/>
    </location>
</feature>
<dbReference type="InterPro" id="IPR039420">
    <property type="entry name" value="WalR-like"/>
</dbReference>
<dbReference type="InterPro" id="IPR001867">
    <property type="entry name" value="OmpR/PhoB-type_DNA-bd"/>
</dbReference>
<dbReference type="SUPFAM" id="SSF52172">
    <property type="entry name" value="CheY-like"/>
    <property type="match status" value="1"/>
</dbReference>
<evidence type="ECO:0000256" key="5">
    <source>
        <dbReference type="PROSITE-ProRule" id="PRU01091"/>
    </source>
</evidence>
<dbReference type="Gene3D" id="1.10.10.10">
    <property type="entry name" value="Winged helix-like DNA-binding domain superfamily/Winged helix DNA-binding domain"/>
    <property type="match status" value="1"/>
</dbReference>
<dbReference type="CDD" id="cd00383">
    <property type="entry name" value="trans_reg_C"/>
    <property type="match status" value="1"/>
</dbReference>
<feature type="domain" description="OmpR/PhoB-type" evidence="7">
    <location>
        <begin position="131"/>
        <end position="231"/>
    </location>
</feature>
<evidence type="ECO:0000256" key="2">
    <source>
        <dbReference type="ARBA" id="ARBA00023012"/>
    </source>
</evidence>
<proteinExistence type="predicted"/>
<name>A0A149RJN9_9PROT</name>
<evidence type="ECO:0000256" key="3">
    <source>
        <dbReference type="ARBA" id="ARBA00023125"/>
    </source>
</evidence>
<dbReference type="InterPro" id="IPR036388">
    <property type="entry name" value="WH-like_DNA-bd_sf"/>
</dbReference>
<dbReference type="EMBL" id="LHZF01000175">
    <property type="protein sequence ID" value="KXV14058.1"/>
    <property type="molecule type" value="Genomic_DNA"/>
</dbReference>
<dbReference type="SMART" id="SM00862">
    <property type="entry name" value="Trans_reg_C"/>
    <property type="match status" value="1"/>
</dbReference>
<evidence type="ECO:0000313" key="8">
    <source>
        <dbReference type="EMBL" id="KXV14058.1"/>
    </source>
</evidence>
<dbReference type="PROSITE" id="PS50110">
    <property type="entry name" value="RESPONSE_REGULATORY"/>
    <property type="match status" value="1"/>
</dbReference>
<reference evidence="8 9" key="1">
    <citation type="submission" date="2015-06" db="EMBL/GenBank/DDBJ databases">
        <title>Improved classification and identification of acetic acid bacteria using matrix-assisted laser desorption/ionization time-of-flight mass spectrometry; Gluconobacter nephelii and Gluconobacter uchimurae are later heterotypic synonyms of Gluconobacter japonicus and Gluconobacter oxydans, respectively.</title>
        <authorList>
            <person name="Li L."/>
            <person name="Cleenwerck I."/>
            <person name="De Vuyst L."/>
            <person name="Vandamme P."/>
        </authorList>
    </citation>
    <scope>NUCLEOTIDE SEQUENCE [LARGE SCALE GENOMIC DNA]</scope>
    <source>
        <strain evidence="8 9">LMG 1552</strain>
    </source>
</reference>
<gene>
    <name evidence="8" type="ORF">AD933_14120</name>
</gene>
<dbReference type="Pfam" id="PF00072">
    <property type="entry name" value="Response_reg"/>
    <property type="match status" value="1"/>
</dbReference>
<keyword evidence="2" id="KW-0902">Two-component regulatory system</keyword>
<dbReference type="InterPro" id="IPR016032">
    <property type="entry name" value="Sig_transdc_resp-reg_C-effctor"/>
</dbReference>
<dbReference type="InterPro" id="IPR011006">
    <property type="entry name" value="CheY-like_superfamily"/>
</dbReference>